<keyword evidence="2" id="KW-1185">Reference proteome</keyword>
<dbReference type="EMBL" id="KZ772806">
    <property type="protein sequence ID" value="PTQ29800.1"/>
    <property type="molecule type" value="Genomic_DNA"/>
</dbReference>
<dbReference type="Proteomes" id="UP000244005">
    <property type="component" value="Unassembled WGS sequence"/>
</dbReference>
<name>A0A2R6W7H1_MARPO</name>
<accession>A0A2R6W7H1</accession>
<gene>
    <name evidence="1" type="ORF">MARPO_0134s0012</name>
</gene>
<protein>
    <submittedName>
        <fullName evidence="1">Uncharacterized protein</fullName>
    </submittedName>
</protein>
<dbReference type="Gramene" id="Mp5g19540.1">
    <property type="protein sequence ID" value="Mp5g19540.1.cds1"/>
    <property type="gene ID" value="Mp5g19540"/>
</dbReference>
<proteinExistence type="predicted"/>
<sequence>MNRHMPRRNGEATFCFSLTCEGGKNMGSNPRRCGHASTSRFPTSNHSKLCCHSNHHCSRRLVSSYPTLIIIRPYHDRSVKLEEENRTFLWKANLIGWFIL</sequence>
<organism evidence="1 2">
    <name type="scientific">Marchantia polymorpha</name>
    <name type="common">Common liverwort</name>
    <name type="synonym">Marchantia aquatica</name>
    <dbReference type="NCBI Taxonomy" id="3197"/>
    <lineage>
        <taxon>Eukaryota</taxon>
        <taxon>Viridiplantae</taxon>
        <taxon>Streptophyta</taxon>
        <taxon>Embryophyta</taxon>
        <taxon>Marchantiophyta</taxon>
        <taxon>Marchantiopsida</taxon>
        <taxon>Marchantiidae</taxon>
        <taxon>Marchantiales</taxon>
        <taxon>Marchantiaceae</taxon>
        <taxon>Marchantia</taxon>
    </lineage>
</organism>
<dbReference type="AlphaFoldDB" id="A0A2R6W7H1"/>
<reference evidence="2" key="1">
    <citation type="journal article" date="2017" name="Cell">
        <title>Insights into land plant evolution garnered from the Marchantia polymorpha genome.</title>
        <authorList>
            <person name="Bowman J.L."/>
            <person name="Kohchi T."/>
            <person name="Yamato K.T."/>
            <person name="Jenkins J."/>
            <person name="Shu S."/>
            <person name="Ishizaki K."/>
            <person name="Yamaoka S."/>
            <person name="Nishihama R."/>
            <person name="Nakamura Y."/>
            <person name="Berger F."/>
            <person name="Adam C."/>
            <person name="Aki S.S."/>
            <person name="Althoff F."/>
            <person name="Araki T."/>
            <person name="Arteaga-Vazquez M.A."/>
            <person name="Balasubrmanian S."/>
            <person name="Barry K."/>
            <person name="Bauer D."/>
            <person name="Boehm C.R."/>
            <person name="Briginshaw L."/>
            <person name="Caballero-Perez J."/>
            <person name="Catarino B."/>
            <person name="Chen F."/>
            <person name="Chiyoda S."/>
            <person name="Chovatia M."/>
            <person name="Davies K.M."/>
            <person name="Delmans M."/>
            <person name="Demura T."/>
            <person name="Dierschke T."/>
            <person name="Dolan L."/>
            <person name="Dorantes-Acosta A.E."/>
            <person name="Eklund D.M."/>
            <person name="Florent S.N."/>
            <person name="Flores-Sandoval E."/>
            <person name="Fujiyama A."/>
            <person name="Fukuzawa H."/>
            <person name="Galik B."/>
            <person name="Grimanelli D."/>
            <person name="Grimwood J."/>
            <person name="Grossniklaus U."/>
            <person name="Hamada T."/>
            <person name="Haseloff J."/>
            <person name="Hetherington A.J."/>
            <person name="Higo A."/>
            <person name="Hirakawa Y."/>
            <person name="Hundley H.N."/>
            <person name="Ikeda Y."/>
            <person name="Inoue K."/>
            <person name="Inoue S.I."/>
            <person name="Ishida S."/>
            <person name="Jia Q."/>
            <person name="Kakita M."/>
            <person name="Kanazawa T."/>
            <person name="Kawai Y."/>
            <person name="Kawashima T."/>
            <person name="Kennedy M."/>
            <person name="Kinose K."/>
            <person name="Kinoshita T."/>
            <person name="Kohara Y."/>
            <person name="Koide E."/>
            <person name="Komatsu K."/>
            <person name="Kopischke S."/>
            <person name="Kubo M."/>
            <person name="Kyozuka J."/>
            <person name="Lagercrantz U."/>
            <person name="Lin S.S."/>
            <person name="Lindquist E."/>
            <person name="Lipzen A.M."/>
            <person name="Lu C.W."/>
            <person name="De Luna E."/>
            <person name="Martienssen R.A."/>
            <person name="Minamino N."/>
            <person name="Mizutani M."/>
            <person name="Mizutani M."/>
            <person name="Mochizuki N."/>
            <person name="Monte I."/>
            <person name="Mosher R."/>
            <person name="Nagasaki H."/>
            <person name="Nakagami H."/>
            <person name="Naramoto S."/>
            <person name="Nishitani K."/>
            <person name="Ohtani M."/>
            <person name="Okamoto T."/>
            <person name="Okumura M."/>
            <person name="Phillips J."/>
            <person name="Pollak B."/>
            <person name="Reinders A."/>
            <person name="Rovekamp M."/>
            <person name="Sano R."/>
            <person name="Sawa S."/>
            <person name="Schmid M.W."/>
            <person name="Shirakawa M."/>
            <person name="Solano R."/>
            <person name="Spunde A."/>
            <person name="Suetsugu N."/>
            <person name="Sugano S."/>
            <person name="Sugiyama A."/>
            <person name="Sun R."/>
            <person name="Suzuki Y."/>
            <person name="Takenaka M."/>
            <person name="Takezawa D."/>
            <person name="Tomogane H."/>
            <person name="Tsuzuki M."/>
            <person name="Ueda T."/>
            <person name="Umeda M."/>
            <person name="Ward J.M."/>
            <person name="Watanabe Y."/>
            <person name="Yazaki K."/>
            <person name="Yokoyama R."/>
            <person name="Yoshitake Y."/>
            <person name="Yotsui I."/>
            <person name="Zachgo S."/>
            <person name="Schmutz J."/>
        </authorList>
    </citation>
    <scope>NUCLEOTIDE SEQUENCE [LARGE SCALE GENOMIC DNA]</scope>
    <source>
        <strain evidence="2">Tak-1</strain>
    </source>
</reference>
<evidence type="ECO:0000313" key="1">
    <source>
        <dbReference type="EMBL" id="PTQ29800.1"/>
    </source>
</evidence>
<evidence type="ECO:0000313" key="2">
    <source>
        <dbReference type="Proteomes" id="UP000244005"/>
    </source>
</evidence>